<comment type="caution">
    <text evidence="3">The sequence shown here is derived from an EMBL/GenBank/DDBJ whole genome shotgun (WGS) entry which is preliminary data.</text>
</comment>
<name>A0ABR1U5K8_9PEZI</name>
<feature type="compositionally biased region" description="Polar residues" evidence="1">
    <location>
        <begin position="1"/>
        <end position="20"/>
    </location>
</feature>
<dbReference type="Pfam" id="PF06985">
    <property type="entry name" value="HET"/>
    <property type="match status" value="1"/>
</dbReference>
<dbReference type="EMBL" id="JAQQWM010000008">
    <property type="protein sequence ID" value="KAK8054181.1"/>
    <property type="molecule type" value="Genomic_DNA"/>
</dbReference>
<dbReference type="PANTHER" id="PTHR24148">
    <property type="entry name" value="ANKYRIN REPEAT DOMAIN-CONTAINING PROTEIN 39 HOMOLOG-RELATED"/>
    <property type="match status" value="1"/>
</dbReference>
<sequence>MVSVTETSANKAPVTSSGSDGETLPAFAYQPLPLESSIRILEVQPAIDPTAPLVAKLVDANIESSFTEYADFDYEANFEYEAVSYCWGEPIFTEPLRLSTNASPDTEAVKYITTNLRDALVRFRQHGLVRRLWVDAVCIDQENNAEKAVQTGIMPKIYEKASGVLVWLGNSEEGADCFRWLEMLSRGPGPLPQVREALQRLQSLPWFHRLWVVQELIYSTNITMFCGQKTMPWLRLFRVFSGYERLADYKQDKLTLYRMSAGWKMQYFGKGRFNDRLDLMGLLEDYDDLDCTNGKDHLFAIAGLAIDLGKCKDPRHKPPHGTETHDGTCGLQIEVNYGKSTQAIYMDAVVRIIIAELTNASRVLVMVACRSTGQKTPCPSWALDWRLHRPRVSLWMDRKCNFCGTFGDLQIVKASPEDARFLILTARFSSWGKVSIMLDPFPRSLTDEQAMAWLRKTWEYLLQWVHTHNPGRQPPLPNSSSCWGSY</sequence>
<accession>A0ABR1U5K8</accession>
<dbReference type="Proteomes" id="UP001446871">
    <property type="component" value="Unassembled WGS sequence"/>
</dbReference>
<keyword evidence="4" id="KW-1185">Reference proteome</keyword>
<dbReference type="InterPro" id="IPR010730">
    <property type="entry name" value="HET"/>
</dbReference>
<proteinExistence type="predicted"/>
<dbReference type="PANTHER" id="PTHR24148:SF80">
    <property type="entry name" value="HETEROKARYON INCOMPATIBILITY DOMAIN-CONTAINING PROTEIN"/>
    <property type="match status" value="1"/>
</dbReference>
<protein>
    <recommendedName>
        <fullName evidence="2">Heterokaryon incompatibility domain-containing protein</fullName>
    </recommendedName>
</protein>
<evidence type="ECO:0000256" key="1">
    <source>
        <dbReference type="SAM" id="MobiDB-lite"/>
    </source>
</evidence>
<evidence type="ECO:0000313" key="3">
    <source>
        <dbReference type="EMBL" id="KAK8054181.1"/>
    </source>
</evidence>
<feature type="region of interest" description="Disordered" evidence="1">
    <location>
        <begin position="1"/>
        <end position="22"/>
    </location>
</feature>
<reference evidence="3 4" key="1">
    <citation type="submission" date="2023-01" db="EMBL/GenBank/DDBJ databases">
        <title>Analysis of 21 Apiospora genomes using comparative genomics revels a genus with tremendous synthesis potential of carbohydrate active enzymes and secondary metabolites.</title>
        <authorList>
            <person name="Sorensen T."/>
        </authorList>
    </citation>
    <scope>NUCLEOTIDE SEQUENCE [LARGE SCALE GENOMIC DNA]</scope>
    <source>
        <strain evidence="3 4">CBS 83171</strain>
    </source>
</reference>
<dbReference type="InterPro" id="IPR052895">
    <property type="entry name" value="HetReg/Transcr_Mod"/>
</dbReference>
<evidence type="ECO:0000259" key="2">
    <source>
        <dbReference type="Pfam" id="PF06985"/>
    </source>
</evidence>
<evidence type="ECO:0000313" key="4">
    <source>
        <dbReference type="Proteomes" id="UP001446871"/>
    </source>
</evidence>
<feature type="domain" description="Heterokaryon incompatibility" evidence="2">
    <location>
        <begin position="80"/>
        <end position="215"/>
    </location>
</feature>
<gene>
    <name evidence="3" type="ORF">PG996_013482</name>
</gene>
<organism evidence="3 4">
    <name type="scientific">Apiospora saccharicola</name>
    <dbReference type="NCBI Taxonomy" id="335842"/>
    <lineage>
        <taxon>Eukaryota</taxon>
        <taxon>Fungi</taxon>
        <taxon>Dikarya</taxon>
        <taxon>Ascomycota</taxon>
        <taxon>Pezizomycotina</taxon>
        <taxon>Sordariomycetes</taxon>
        <taxon>Xylariomycetidae</taxon>
        <taxon>Amphisphaeriales</taxon>
        <taxon>Apiosporaceae</taxon>
        <taxon>Apiospora</taxon>
    </lineage>
</organism>